<sequence>MDGVCNLQPARRKCKRCGFEATEAKNRKWLIKVMGLCKREDGLRQLVIPKKEGG</sequence>
<accession>A0AAU8B5L6</accession>
<proteinExistence type="predicted"/>
<organism evidence="1">
    <name type="scientific">Dulem virus 33</name>
    <dbReference type="NCBI Taxonomy" id="3145751"/>
    <lineage>
        <taxon>Viruses</taxon>
        <taxon>Duplodnaviria</taxon>
        <taxon>Heunggongvirae</taxon>
        <taxon>Uroviricota</taxon>
        <taxon>Caudoviricetes</taxon>
    </lineage>
</organism>
<evidence type="ECO:0000313" key="1">
    <source>
        <dbReference type="EMBL" id="XCD07584.1"/>
    </source>
</evidence>
<reference evidence="1" key="1">
    <citation type="submission" date="2024-03" db="EMBL/GenBank/DDBJ databases">
        <title>Diverse circular DNA viruses in blood, oral, and fecal samples of captive lemurs.</title>
        <authorList>
            <person name="Paietta E.N."/>
            <person name="Kraberger S."/>
            <person name="Lund M.C."/>
            <person name="Custer J.M."/>
            <person name="Vargas K.M."/>
            <person name="Ehmke E.E."/>
            <person name="Yoder A.D."/>
            <person name="Varsani A."/>
        </authorList>
    </citation>
    <scope>NUCLEOTIDE SEQUENCE</scope>
    <source>
        <strain evidence="1">Duke_28FS_2</strain>
    </source>
</reference>
<name>A0AAU8B5L6_9CAUD</name>
<dbReference type="EMBL" id="PP511792">
    <property type="protein sequence ID" value="XCD07584.1"/>
    <property type="molecule type" value="Genomic_DNA"/>
</dbReference>
<protein>
    <submittedName>
        <fullName evidence="1">Uncharacterized protein</fullName>
    </submittedName>
</protein>